<dbReference type="NCBIfam" id="NF033525">
    <property type="entry name" value="lasso_albusnod"/>
    <property type="match status" value="1"/>
</dbReference>
<dbReference type="EMBL" id="BNBE01000001">
    <property type="protein sequence ID" value="GHF97187.1"/>
    <property type="molecule type" value="Genomic_DNA"/>
</dbReference>
<gene>
    <name evidence="2" type="ORF">GCM10017667_29420</name>
</gene>
<organism evidence="2 3">
    <name type="scientific">Streptomyces filamentosus</name>
    <name type="common">Streptomyces roseosporus</name>
    <dbReference type="NCBI Taxonomy" id="67294"/>
    <lineage>
        <taxon>Bacteria</taxon>
        <taxon>Bacillati</taxon>
        <taxon>Actinomycetota</taxon>
        <taxon>Actinomycetes</taxon>
        <taxon>Kitasatosporales</taxon>
        <taxon>Streptomycetaceae</taxon>
        <taxon>Streptomyces</taxon>
    </lineage>
</organism>
<proteinExistence type="predicted"/>
<protein>
    <submittedName>
        <fullName evidence="2">Uncharacterized protein</fullName>
    </submittedName>
</protein>
<evidence type="ECO:0000313" key="3">
    <source>
        <dbReference type="Proteomes" id="UP000632849"/>
    </source>
</evidence>
<keyword evidence="3" id="KW-1185">Reference proteome</keyword>
<evidence type="ECO:0000256" key="1">
    <source>
        <dbReference type="SAM" id="MobiDB-lite"/>
    </source>
</evidence>
<comment type="caution">
    <text evidence="2">The sequence shown here is derived from an EMBL/GenBank/DDBJ whole genome shotgun (WGS) entry which is preliminary data.</text>
</comment>
<feature type="region of interest" description="Disordered" evidence="1">
    <location>
        <begin position="34"/>
        <end position="111"/>
    </location>
</feature>
<name>A0A919BKE0_STRFL</name>
<dbReference type="Proteomes" id="UP000632849">
    <property type="component" value="Unassembled WGS sequence"/>
</dbReference>
<evidence type="ECO:0000313" key="2">
    <source>
        <dbReference type="EMBL" id="GHF97187.1"/>
    </source>
</evidence>
<reference evidence="2" key="2">
    <citation type="submission" date="2020-09" db="EMBL/GenBank/DDBJ databases">
        <authorList>
            <person name="Sun Q."/>
            <person name="Ohkuma M."/>
        </authorList>
    </citation>
    <scope>NUCLEOTIDE SEQUENCE</scope>
    <source>
        <strain evidence="2">JCM 4122</strain>
    </source>
</reference>
<reference evidence="2" key="1">
    <citation type="journal article" date="2014" name="Int. J. Syst. Evol. Microbiol.">
        <title>Complete genome sequence of Corynebacterium casei LMG S-19264T (=DSM 44701T), isolated from a smear-ripened cheese.</title>
        <authorList>
            <consortium name="US DOE Joint Genome Institute (JGI-PGF)"/>
            <person name="Walter F."/>
            <person name="Albersmeier A."/>
            <person name="Kalinowski J."/>
            <person name="Ruckert C."/>
        </authorList>
    </citation>
    <scope>NUCLEOTIDE SEQUENCE</scope>
    <source>
        <strain evidence="2">JCM 4122</strain>
    </source>
</reference>
<feature type="compositionally biased region" description="Basic and acidic residues" evidence="1">
    <location>
        <begin position="102"/>
        <end position="111"/>
    </location>
</feature>
<sequence>MLTAVVHERHDGRLLRIAHLQPAAGIAWTTAADNIRPAPGRDLPAEGEGDRPVPTNGIRTDRPRKGTAMTDLSHTEDTPAEAEVLDIGDAAELTEGQGGGQSEDKRRAYNC</sequence>
<dbReference type="AlphaFoldDB" id="A0A919BKE0"/>
<accession>A0A919BKE0</accession>